<accession>A0A930Y883</accession>
<comment type="caution">
    <text evidence="2">The sequence shown here is derived from an EMBL/GenBank/DDBJ whole genome shotgun (WGS) entry which is preliminary data.</text>
</comment>
<proteinExistence type="predicted"/>
<dbReference type="GO" id="GO:0005509">
    <property type="term" value="F:calcium ion binding"/>
    <property type="evidence" value="ECO:0007669"/>
    <property type="project" value="InterPro"/>
</dbReference>
<organism evidence="2">
    <name type="scientific">Gallibacterium anatis</name>
    <dbReference type="NCBI Taxonomy" id="750"/>
    <lineage>
        <taxon>Bacteria</taxon>
        <taxon>Pseudomonadati</taxon>
        <taxon>Pseudomonadota</taxon>
        <taxon>Gammaproteobacteria</taxon>
        <taxon>Pasteurellales</taxon>
        <taxon>Pasteurellaceae</taxon>
        <taxon>Gallibacterium</taxon>
    </lineage>
</organism>
<dbReference type="Pfam" id="PF00353">
    <property type="entry name" value="HemolysinCabind"/>
    <property type="match status" value="2"/>
</dbReference>
<dbReference type="InterPro" id="IPR001343">
    <property type="entry name" value="Hemolysn_Ca-bd"/>
</dbReference>
<evidence type="ECO:0000313" key="2">
    <source>
        <dbReference type="EMBL" id="MBF4102142.1"/>
    </source>
</evidence>
<sequence>MQEFIIDGGYITRIWLGKPSENTQYISLYNVRISQLKQSHFIEPSTVNPRLQETFNGGSGNDTLQGNAVGNFFDGKAGADTMIGLEGDDIYMVDNSGDRVIETVNAGYDIVKSTISYSLADNVEELELLGNSAINGTGNHLNNRIIGNSSNNILDGGLGDDILIGGR</sequence>
<keyword evidence="1" id="KW-0106">Calcium</keyword>
<dbReference type="EMBL" id="JADION010000001">
    <property type="protein sequence ID" value="MBF4102142.1"/>
    <property type="molecule type" value="Genomic_DNA"/>
</dbReference>
<name>A0A930Y883_9PAST</name>
<dbReference type="AlphaFoldDB" id="A0A930Y883"/>
<protein>
    <submittedName>
        <fullName evidence="2">Calcium-binding protein</fullName>
    </submittedName>
</protein>
<gene>
    <name evidence="2" type="ORF">INT80_00665</name>
</gene>
<dbReference type="Gene3D" id="2.150.10.10">
    <property type="entry name" value="Serralysin-like metalloprotease, C-terminal"/>
    <property type="match status" value="1"/>
</dbReference>
<dbReference type="PRINTS" id="PR00313">
    <property type="entry name" value="CABNDNGRPT"/>
</dbReference>
<dbReference type="InterPro" id="IPR011049">
    <property type="entry name" value="Serralysin-like_metalloprot_C"/>
</dbReference>
<dbReference type="SUPFAM" id="SSF51120">
    <property type="entry name" value="beta-Roll"/>
    <property type="match status" value="1"/>
</dbReference>
<reference evidence="2" key="1">
    <citation type="submission" date="2020-11" db="EMBL/GenBank/DDBJ databases">
        <title>Gallibacterium anatis 1637, full genome, WGS.</title>
        <authorList>
            <person name="Laishevtcev A.I."/>
            <person name="Yakimova E.A."/>
            <person name="Petkovich D."/>
            <person name="Stepanova T.V."/>
            <person name="Kalendr R.S."/>
            <person name="Rubalsky E.O."/>
            <person name="Zulkarneev E.R."/>
            <person name="Aleshkin A.V."/>
        </authorList>
    </citation>
    <scope>NUCLEOTIDE SEQUENCE</scope>
    <source>
        <strain evidence="2">1637</strain>
    </source>
</reference>
<evidence type="ECO:0000256" key="1">
    <source>
        <dbReference type="ARBA" id="ARBA00022837"/>
    </source>
</evidence>